<keyword evidence="5" id="KW-0687">Ribonucleoprotein</keyword>
<dbReference type="AlphaFoldDB" id="A0A177A143"/>
<evidence type="ECO:0000256" key="4">
    <source>
        <dbReference type="ARBA" id="ARBA00023128"/>
    </source>
</evidence>
<reference evidence="7" key="1">
    <citation type="submission" date="2016-03" db="EMBL/GenBank/DDBJ databases">
        <title>Updated assembly of Pseudogymnoascus destructans, the fungus causing white-nose syndrome of bats.</title>
        <authorList>
            <person name="Palmer J.M."/>
            <person name="Drees K.P."/>
            <person name="Foster J.T."/>
            <person name="Lindner D.L."/>
        </authorList>
    </citation>
    <scope>NUCLEOTIDE SEQUENCE [LARGE SCALE GENOMIC DNA]</scope>
    <source>
        <strain evidence="7">20631-21</strain>
    </source>
</reference>
<evidence type="ECO:0000256" key="2">
    <source>
        <dbReference type="ARBA" id="ARBA00005557"/>
    </source>
</evidence>
<dbReference type="FunFam" id="3.40.30.10:FF:000260">
    <property type="entry name" value="Mitochondrial ribosomal protein L44"/>
    <property type="match status" value="1"/>
</dbReference>
<dbReference type="PANTHER" id="PTHR28236">
    <property type="entry name" value="54S RIBOSOMAL PROTEIN L44, MITOCHONDRIAL"/>
    <property type="match status" value="1"/>
</dbReference>
<keyword evidence="4" id="KW-0496">Mitochondrion</keyword>
<dbReference type="EMBL" id="KV441406">
    <property type="protein sequence ID" value="OAF55989.1"/>
    <property type="molecule type" value="Genomic_DNA"/>
</dbReference>
<evidence type="ECO:0000313" key="7">
    <source>
        <dbReference type="EMBL" id="OAF55989.1"/>
    </source>
</evidence>
<proteinExistence type="inferred from homology"/>
<accession>A0A177A143</accession>
<dbReference type="Proteomes" id="UP000077154">
    <property type="component" value="Unassembled WGS sequence"/>
</dbReference>
<dbReference type="GeneID" id="36290957"/>
<evidence type="ECO:0000256" key="5">
    <source>
        <dbReference type="ARBA" id="ARBA00023274"/>
    </source>
</evidence>
<dbReference type="GO" id="GO:0003735">
    <property type="term" value="F:structural constituent of ribosome"/>
    <property type="evidence" value="ECO:0007669"/>
    <property type="project" value="TreeGrafter"/>
</dbReference>
<name>A0A177A143_9PEZI</name>
<protein>
    <recommendedName>
        <fullName evidence="6">Large ribosomal subunit protein mL53</fullName>
    </recommendedName>
</protein>
<comment type="similarity">
    <text evidence="2">Belongs to the mitochondrion-specific ribosomal protein mL53 family.</text>
</comment>
<comment type="subcellular location">
    <subcellularLocation>
        <location evidence="1">Mitochondrion</location>
    </subcellularLocation>
</comment>
<evidence type="ECO:0000256" key="3">
    <source>
        <dbReference type="ARBA" id="ARBA00022980"/>
    </source>
</evidence>
<dbReference type="VEuPathDB" id="FungiDB:GMDG_04741"/>
<dbReference type="Gene3D" id="3.40.30.10">
    <property type="entry name" value="Glutaredoxin"/>
    <property type="match status" value="1"/>
</dbReference>
<dbReference type="InterPro" id="IPR042776">
    <property type="entry name" value="Ribosomal_mL53_fung"/>
</dbReference>
<sequence>MGRARDSAKMITRYLTEISTAFNPFSPRAKTARLFLSFLPGNARATMKINTKILPRTSREKSFVQVKFKDGKEMKLDSEQLGIKGVMEELDRHSRILARQEELTGQLRWERV</sequence>
<dbReference type="OrthoDB" id="4136894at2759"/>
<gene>
    <name evidence="7" type="primary">MRPL44_2</name>
    <name evidence="7" type="ORF">VC83_07913</name>
</gene>
<dbReference type="PANTHER" id="PTHR28236:SF1">
    <property type="entry name" value="LARGE RIBOSOMAL SUBUNIT PROTEIN ML53"/>
    <property type="match status" value="1"/>
</dbReference>
<dbReference type="Pfam" id="PF10780">
    <property type="entry name" value="MRP_L53"/>
    <property type="match status" value="1"/>
</dbReference>
<dbReference type="GO" id="GO:0005762">
    <property type="term" value="C:mitochondrial large ribosomal subunit"/>
    <property type="evidence" value="ECO:0007669"/>
    <property type="project" value="TreeGrafter"/>
</dbReference>
<dbReference type="InterPro" id="IPR019716">
    <property type="entry name" value="Ribosomal_mL53"/>
</dbReference>
<dbReference type="RefSeq" id="XP_024321287.1">
    <property type="nucleotide sequence ID" value="XM_024471477.1"/>
</dbReference>
<organism evidence="7">
    <name type="scientific">Pseudogymnoascus destructans</name>
    <dbReference type="NCBI Taxonomy" id="655981"/>
    <lineage>
        <taxon>Eukaryota</taxon>
        <taxon>Fungi</taxon>
        <taxon>Dikarya</taxon>
        <taxon>Ascomycota</taxon>
        <taxon>Pezizomycotina</taxon>
        <taxon>Leotiomycetes</taxon>
        <taxon>Thelebolales</taxon>
        <taxon>Thelebolaceae</taxon>
        <taxon>Pseudogymnoascus</taxon>
    </lineage>
</organism>
<keyword evidence="3" id="KW-0689">Ribosomal protein</keyword>
<evidence type="ECO:0000256" key="6">
    <source>
        <dbReference type="ARBA" id="ARBA00035180"/>
    </source>
</evidence>
<evidence type="ECO:0000256" key="1">
    <source>
        <dbReference type="ARBA" id="ARBA00004173"/>
    </source>
</evidence>